<feature type="transmembrane region" description="Helical" evidence="6">
    <location>
        <begin position="118"/>
        <end position="143"/>
    </location>
</feature>
<dbReference type="InterPro" id="IPR032689">
    <property type="entry name" value="TraG-D_C"/>
</dbReference>
<organism evidence="9 10">
    <name type="scientific">Mucilaginibacter celer</name>
    <dbReference type="NCBI Taxonomy" id="2305508"/>
    <lineage>
        <taxon>Bacteria</taxon>
        <taxon>Pseudomonadati</taxon>
        <taxon>Bacteroidota</taxon>
        <taxon>Sphingobacteriia</taxon>
        <taxon>Sphingobacteriales</taxon>
        <taxon>Sphingobacteriaceae</taxon>
        <taxon>Mucilaginibacter</taxon>
    </lineage>
</organism>
<accession>A0A494VMN0</accession>
<dbReference type="Proteomes" id="UP000270046">
    <property type="component" value="Chromosome"/>
</dbReference>
<dbReference type="RefSeq" id="WP_119407929.1">
    <property type="nucleotide sequence ID" value="NZ_CP032869.1"/>
</dbReference>
<gene>
    <name evidence="9" type="ORF">HYN43_002380</name>
</gene>
<keyword evidence="4 6" id="KW-1133">Transmembrane helix</keyword>
<evidence type="ECO:0000256" key="2">
    <source>
        <dbReference type="ARBA" id="ARBA00022475"/>
    </source>
</evidence>
<dbReference type="PANTHER" id="PTHR37937">
    <property type="entry name" value="CONJUGATIVE TRANSFER: DNA TRANSPORT"/>
    <property type="match status" value="1"/>
</dbReference>
<evidence type="ECO:0000256" key="1">
    <source>
        <dbReference type="ARBA" id="ARBA00004651"/>
    </source>
</evidence>
<dbReference type="CDD" id="cd01127">
    <property type="entry name" value="TrwB_TraG_TraD_VirD4"/>
    <property type="match status" value="1"/>
</dbReference>
<dbReference type="Pfam" id="PF14293">
    <property type="entry name" value="YWFCY"/>
    <property type="match status" value="1"/>
</dbReference>
<feature type="transmembrane region" description="Helical" evidence="6">
    <location>
        <begin position="62"/>
        <end position="81"/>
    </location>
</feature>
<keyword evidence="10" id="KW-1185">Reference proteome</keyword>
<protein>
    <submittedName>
        <fullName evidence="9">Conjugal transfer protein TraG</fullName>
    </submittedName>
</protein>
<evidence type="ECO:0000259" key="8">
    <source>
        <dbReference type="Pfam" id="PF14293"/>
    </source>
</evidence>
<evidence type="ECO:0000256" key="5">
    <source>
        <dbReference type="ARBA" id="ARBA00023136"/>
    </source>
</evidence>
<dbReference type="Gene3D" id="3.40.50.300">
    <property type="entry name" value="P-loop containing nucleotide triphosphate hydrolases"/>
    <property type="match status" value="1"/>
</dbReference>
<dbReference type="AlphaFoldDB" id="A0A494VMN0"/>
<keyword evidence="3 6" id="KW-0812">Transmembrane</keyword>
<comment type="subcellular location">
    <subcellularLocation>
        <location evidence="1">Cell membrane</location>
        <topology evidence="1">Multi-pass membrane protein</topology>
    </subcellularLocation>
</comment>
<reference evidence="9 10" key="1">
    <citation type="submission" date="2018-10" db="EMBL/GenBank/DDBJ databases">
        <title>Genome sequencing of Mucilaginibacter sp. HYN0043.</title>
        <authorList>
            <person name="Kim M."/>
            <person name="Yi H."/>
        </authorList>
    </citation>
    <scope>NUCLEOTIDE SEQUENCE [LARGE SCALE GENOMIC DNA]</scope>
    <source>
        <strain evidence="9 10">HYN0043</strain>
    </source>
</reference>
<dbReference type="Pfam" id="PF12696">
    <property type="entry name" value="TraG-D_C"/>
    <property type="match status" value="1"/>
</dbReference>
<sequence>MQTGENEQALRKIIDFTRLLSISILIIHFYLCCYPAFAQWQLTSPVVNKVLLPISRMGIFKTVLYAKLAALLLLLVSLIGSKGKKDETIRKQSIWGYGLTGLMLYFMSNLLFDLSGKLMLIAIMYMGLSALGYGFILVAGSLLSRLLHISLAGDIFNKENETFPQEERKLENEYSVNLPAQYRLKGKKRRSWINLIQPFASTLIAGRPGGGKSYFVVRHIITQHIRKGFGMLIYDFKFDDLSVIAYNALMKYAGNYKVKPTIWFIDFDKIRHRCNPIEPGSMDDITDAMESSRTFMLGLNREWIKKQGDFFVESPVNFVTALIWFLRKYEGGRYCTLPHVIELAQVDYKYLFALLRTEPEIEVLINPFISAWQNEAYDQLEGQVASAKISMARLVSPALYYVLSGNDFTLDLNNPEAPKIICMGNNPLKQQVYGAVLSLYISRTIKLVNQKNKLKCNLIFDEFPTIYFNNMDSLIATARSNKVATTLAVQDYSQLKKDYGRELAEVIMNIVGNVICGQVFGDTAKQLSERFGKIMQERQSMTVNSQDTSVSKSMQLDFAIPASKISTLSSGEFVGMVADEPGNKIELKVFHNEIINDHEAIKAEEEKYQKLPEIRQLKPEALMENYLAIKRDIELIVQRELSNTE</sequence>
<dbReference type="PANTHER" id="PTHR37937:SF1">
    <property type="entry name" value="CONJUGATIVE TRANSFER: DNA TRANSPORT"/>
    <property type="match status" value="1"/>
</dbReference>
<dbReference type="EMBL" id="CP032869">
    <property type="protein sequence ID" value="AYL94210.1"/>
    <property type="molecule type" value="Genomic_DNA"/>
</dbReference>
<feature type="transmembrane region" description="Helical" evidence="6">
    <location>
        <begin position="93"/>
        <end position="112"/>
    </location>
</feature>
<dbReference type="InterPro" id="IPR027417">
    <property type="entry name" value="P-loop_NTPase"/>
</dbReference>
<evidence type="ECO:0000313" key="10">
    <source>
        <dbReference type="Proteomes" id="UP000270046"/>
    </source>
</evidence>
<dbReference type="NCBIfam" id="NF041326">
    <property type="entry name" value="Bacteroid_MobC"/>
    <property type="match status" value="1"/>
</dbReference>
<dbReference type="InterPro" id="IPR051539">
    <property type="entry name" value="T4SS-coupling_protein"/>
</dbReference>
<feature type="transmembrane region" description="Helical" evidence="6">
    <location>
        <begin position="20"/>
        <end position="42"/>
    </location>
</feature>
<evidence type="ECO:0000256" key="3">
    <source>
        <dbReference type="ARBA" id="ARBA00022692"/>
    </source>
</evidence>
<dbReference type="KEGG" id="muh:HYN43_002380"/>
<dbReference type="InterPro" id="IPR025988">
    <property type="entry name" value="YWFCY_dom"/>
</dbReference>
<proteinExistence type="predicted"/>
<name>A0A494VMN0_9SPHI</name>
<evidence type="ECO:0000256" key="6">
    <source>
        <dbReference type="SAM" id="Phobius"/>
    </source>
</evidence>
<evidence type="ECO:0000256" key="4">
    <source>
        <dbReference type="ARBA" id="ARBA00022989"/>
    </source>
</evidence>
<feature type="domain" description="YWFCY" evidence="8">
    <location>
        <begin position="5"/>
        <end position="148"/>
    </location>
</feature>
<evidence type="ECO:0000259" key="7">
    <source>
        <dbReference type="Pfam" id="PF12696"/>
    </source>
</evidence>
<keyword evidence="5 6" id="KW-0472">Membrane</keyword>
<dbReference type="SUPFAM" id="SSF52540">
    <property type="entry name" value="P-loop containing nucleoside triphosphate hydrolases"/>
    <property type="match status" value="1"/>
</dbReference>
<evidence type="ECO:0000313" key="9">
    <source>
        <dbReference type="EMBL" id="AYL94210.1"/>
    </source>
</evidence>
<dbReference type="GO" id="GO:0005886">
    <property type="term" value="C:plasma membrane"/>
    <property type="evidence" value="ECO:0007669"/>
    <property type="project" value="UniProtKB-SubCell"/>
</dbReference>
<feature type="domain" description="TraD/TraG TraM recognition site" evidence="7">
    <location>
        <begin position="456"/>
        <end position="554"/>
    </location>
</feature>
<dbReference type="OrthoDB" id="102453at2"/>
<keyword evidence="2" id="KW-1003">Cell membrane</keyword>